<evidence type="ECO:0000256" key="1">
    <source>
        <dbReference type="ARBA" id="ARBA00004167"/>
    </source>
</evidence>
<dbReference type="GO" id="GO:0016020">
    <property type="term" value="C:membrane"/>
    <property type="evidence" value="ECO:0007669"/>
    <property type="project" value="UniProtKB-SubCell"/>
</dbReference>
<dbReference type="SUPFAM" id="SSF50985">
    <property type="entry name" value="RCC1/BLIP-II"/>
    <property type="match status" value="1"/>
</dbReference>
<evidence type="ECO:0000313" key="19">
    <source>
        <dbReference type="Proteomes" id="UP000504610"/>
    </source>
</evidence>
<dbReference type="Pfam" id="PF00069">
    <property type="entry name" value="Pkinase"/>
    <property type="match status" value="1"/>
</dbReference>
<evidence type="ECO:0000256" key="4">
    <source>
        <dbReference type="ARBA" id="ARBA00022679"/>
    </source>
</evidence>
<keyword evidence="10 16" id="KW-1133">Transmembrane helix</keyword>
<keyword evidence="4" id="KW-0808">Transferase</keyword>
<evidence type="ECO:0000256" key="2">
    <source>
        <dbReference type="ARBA" id="ARBA00012513"/>
    </source>
</evidence>
<comment type="catalytic activity">
    <reaction evidence="13">
        <text>L-threonyl-[protein] + ATP = O-phospho-L-threonyl-[protein] + ADP + H(+)</text>
        <dbReference type="Rhea" id="RHEA:46608"/>
        <dbReference type="Rhea" id="RHEA-COMP:11060"/>
        <dbReference type="Rhea" id="RHEA-COMP:11605"/>
        <dbReference type="ChEBI" id="CHEBI:15378"/>
        <dbReference type="ChEBI" id="CHEBI:30013"/>
        <dbReference type="ChEBI" id="CHEBI:30616"/>
        <dbReference type="ChEBI" id="CHEBI:61977"/>
        <dbReference type="ChEBI" id="CHEBI:456216"/>
        <dbReference type="EC" id="2.7.11.1"/>
    </reaction>
</comment>
<dbReference type="InterPro" id="IPR009091">
    <property type="entry name" value="RCC1/BLIP-II"/>
</dbReference>
<evidence type="ECO:0000256" key="13">
    <source>
        <dbReference type="ARBA" id="ARBA00047899"/>
    </source>
</evidence>
<dbReference type="GO" id="GO:0005524">
    <property type="term" value="F:ATP binding"/>
    <property type="evidence" value="ECO:0007669"/>
    <property type="project" value="UniProtKB-UniRule"/>
</dbReference>
<keyword evidence="6 17" id="KW-0732">Signal</keyword>
<dbReference type="KEGG" id="rsz:108827280"/>
<evidence type="ECO:0000313" key="20">
    <source>
        <dbReference type="RefSeq" id="XP_018456160.1"/>
    </source>
</evidence>
<feature type="signal peptide" evidence="17">
    <location>
        <begin position="1"/>
        <end position="20"/>
    </location>
</feature>
<name>A0A6J0L7F7_RAPSA</name>
<dbReference type="PROSITE" id="PS00108">
    <property type="entry name" value="PROTEIN_KINASE_ST"/>
    <property type="match status" value="1"/>
</dbReference>
<dbReference type="InterPro" id="IPR008271">
    <property type="entry name" value="Ser/Thr_kinase_AS"/>
</dbReference>
<dbReference type="GO" id="GO:0042803">
    <property type="term" value="F:protein homodimerization activity"/>
    <property type="evidence" value="ECO:0007669"/>
    <property type="project" value="UniProtKB-ARBA"/>
</dbReference>
<dbReference type="AlphaFoldDB" id="A0A6J0L7F7"/>
<dbReference type="GeneID" id="108827280"/>
<feature type="chain" id="PRO_5026918071" description="non-specific serine/threonine protein kinase" evidence="17">
    <location>
        <begin position="21"/>
        <end position="756"/>
    </location>
</feature>
<evidence type="ECO:0000256" key="10">
    <source>
        <dbReference type="ARBA" id="ARBA00022989"/>
    </source>
</evidence>
<dbReference type="FunFam" id="1.10.510.10:FF:000569">
    <property type="entry name" value="Serine/threonine-protein kinase-like protein CCR4"/>
    <property type="match status" value="1"/>
</dbReference>
<keyword evidence="7 15" id="KW-0547">Nucleotide-binding</keyword>
<sequence>MAFNYYFLSLLLLLVSSSSSLLCFSLTTVSISHTSDQTLVCALTNTSHLHCTSLQINPIRFSLTGTLRNRRFSGVVSGNGFVCGLRSPLGSNTSTVICWRFSGNGANMSYKRIYKGPELKELEASTSRICGVEKVTSLTRCWQPVSPPPRSGNYDSIALGDDFLCGLSKPPGNIICEGNITNVPSEDSFIAIAAGSRRACAITADNDVKCWGERSTTTTSPPSEKFSALALGENRSCGVRSVNGTVTCWGSNNNNNGFSLPQRLENISFASIYAKGSIFCGVAKANYTLFCWGDDENVFAPFRDQPLLPGPCRKECPYGPLPGSVSLCGNELMVCDSMNIVLVPDTPRGQGQQQDSKDKTWSGKNIAFLVVGCVGTCSLLLVVGFLVYKSQCRCRVHDSGRLDDNRIIVDINEPKLEKRLSSLASLGNHGQLVEFSIEELAKATDGFSAQFQLGIGSFGIVYKAVLSDGRHVAIKRAELTNPASSGITRIRNRREDNDSAFVNELESMSRLNHKNLVRLLGFYDDAEERVLVYEYMANGSLADHLHNPRLEPLTWEKRLTIALDAARGIQYLHDFAVPPVIHRDIKSSNILLDATWTAKVSDFGLSQMGPTEEEDVSHLSLRAAGTLGYIDPEYYRLQQLTTKSDVYSFGVVLLELLSGHKAIHMNEEENPRNVVDFVVPYILQDEVHRALDRRIPPPTPYEIESVAHVGYLAVECLVPCGRERPSMAEVVSNLEKALAACLAAPETEPLSRSASN</sequence>
<evidence type="ECO:0000256" key="17">
    <source>
        <dbReference type="SAM" id="SignalP"/>
    </source>
</evidence>
<comment type="subcellular location">
    <subcellularLocation>
        <location evidence="1">Membrane</location>
        <topology evidence="1">Single-pass membrane protein</topology>
    </subcellularLocation>
</comment>
<keyword evidence="3" id="KW-0723">Serine/threonine-protein kinase</keyword>
<feature type="transmembrane region" description="Helical" evidence="16">
    <location>
        <begin position="366"/>
        <end position="388"/>
    </location>
</feature>
<dbReference type="InterPro" id="IPR011009">
    <property type="entry name" value="Kinase-like_dom_sf"/>
</dbReference>
<dbReference type="GO" id="GO:0004674">
    <property type="term" value="F:protein serine/threonine kinase activity"/>
    <property type="evidence" value="ECO:0007669"/>
    <property type="project" value="UniProtKB-KW"/>
</dbReference>
<feature type="domain" description="Protein kinase" evidence="18">
    <location>
        <begin position="447"/>
        <end position="738"/>
    </location>
</feature>
<evidence type="ECO:0000256" key="8">
    <source>
        <dbReference type="ARBA" id="ARBA00022777"/>
    </source>
</evidence>
<dbReference type="SMART" id="SM00220">
    <property type="entry name" value="S_TKc"/>
    <property type="match status" value="1"/>
</dbReference>
<feature type="binding site" evidence="15">
    <location>
        <position position="475"/>
    </location>
    <ligand>
        <name>ATP</name>
        <dbReference type="ChEBI" id="CHEBI:30616"/>
    </ligand>
</feature>
<dbReference type="CDD" id="cd14066">
    <property type="entry name" value="STKc_IRAK"/>
    <property type="match status" value="1"/>
</dbReference>
<keyword evidence="5 16" id="KW-0812">Transmembrane</keyword>
<proteinExistence type="predicted"/>
<dbReference type="InterPro" id="IPR000719">
    <property type="entry name" value="Prot_kinase_dom"/>
</dbReference>
<dbReference type="OrthoDB" id="61110at2759"/>
<protein>
    <recommendedName>
        <fullName evidence="2">non-specific serine/threonine protein kinase</fullName>
        <ecNumber evidence="2">2.7.11.1</ecNumber>
    </recommendedName>
</protein>
<dbReference type="Gene3D" id="2.130.10.30">
    <property type="entry name" value="Regulator of chromosome condensation 1/beta-lactamase-inhibitor protein II"/>
    <property type="match status" value="1"/>
</dbReference>
<dbReference type="Pfam" id="PF13540">
    <property type="entry name" value="RCC1_2"/>
    <property type="match status" value="1"/>
</dbReference>
<evidence type="ECO:0000256" key="11">
    <source>
        <dbReference type="ARBA" id="ARBA00023136"/>
    </source>
</evidence>
<keyword evidence="8" id="KW-0418">Kinase</keyword>
<evidence type="ECO:0000256" key="6">
    <source>
        <dbReference type="ARBA" id="ARBA00022729"/>
    </source>
</evidence>
<dbReference type="InterPro" id="IPR017441">
    <property type="entry name" value="Protein_kinase_ATP_BS"/>
</dbReference>
<keyword evidence="12" id="KW-0325">Glycoprotein</keyword>
<accession>A0A6J0L7F7</accession>
<dbReference type="PANTHER" id="PTHR46146">
    <property type="entry name" value="SERINE/THREONINE-PROTEIN KINASE-LIKE PROTEIN CCR4"/>
    <property type="match status" value="1"/>
</dbReference>
<evidence type="ECO:0000256" key="15">
    <source>
        <dbReference type="PROSITE-ProRule" id="PRU10141"/>
    </source>
</evidence>
<keyword evidence="19" id="KW-1185">Reference proteome</keyword>
<dbReference type="Proteomes" id="UP000504610">
    <property type="component" value="Chromosome 9"/>
</dbReference>
<reference evidence="19" key="1">
    <citation type="journal article" date="2019" name="Database">
        <title>The radish genome database (RadishGD): an integrated information resource for radish genomics.</title>
        <authorList>
            <person name="Yu H.J."/>
            <person name="Baek S."/>
            <person name="Lee Y.J."/>
            <person name="Cho A."/>
            <person name="Mun J.H."/>
        </authorList>
    </citation>
    <scope>NUCLEOTIDE SEQUENCE [LARGE SCALE GENOMIC DNA]</scope>
    <source>
        <strain evidence="19">cv. WK10039</strain>
    </source>
</reference>
<evidence type="ECO:0000259" key="18">
    <source>
        <dbReference type="PROSITE" id="PS50011"/>
    </source>
</evidence>
<evidence type="ECO:0000256" key="7">
    <source>
        <dbReference type="ARBA" id="ARBA00022741"/>
    </source>
</evidence>
<dbReference type="Gene3D" id="3.30.200.20">
    <property type="entry name" value="Phosphorylase Kinase, domain 1"/>
    <property type="match status" value="1"/>
</dbReference>
<keyword evidence="9 15" id="KW-0067">ATP-binding</keyword>
<evidence type="ECO:0000256" key="9">
    <source>
        <dbReference type="ARBA" id="ARBA00022840"/>
    </source>
</evidence>
<keyword evidence="11 16" id="KW-0472">Membrane</keyword>
<evidence type="ECO:0000256" key="16">
    <source>
        <dbReference type="SAM" id="Phobius"/>
    </source>
</evidence>
<dbReference type="EC" id="2.7.11.1" evidence="2"/>
<dbReference type="PROSITE" id="PS00107">
    <property type="entry name" value="PROTEIN_KINASE_ATP"/>
    <property type="match status" value="1"/>
</dbReference>
<comment type="catalytic activity">
    <reaction evidence="14">
        <text>L-seryl-[protein] + ATP = O-phospho-L-seryl-[protein] + ADP + H(+)</text>
        <dbReference type="Rhea" id="RHEA:17989"/>
        <dbReference type="Rhea" id="RHEA-COMP:9863"/>
        <dbReference type="Rhea" id="RHEA-COMP:11604"/>
        <dbReference type="ChEBI" id="CHEBI:15378"/>
        <dbReference type="ChEBI" id="CHEBI:29999"/>
        <dbReference type="ChEBI" id="CHEBI:30616"/>
        <dbReference type="ChEBI" id="CHEBI:83421"/>
        <dbReference type="ChEBI" id="CHEBI:456216"/>
        <dbReference type="EC" id="2.7.11.1"/>
    </reaction>
</comment>
<evidence type="ECO:0000256" key="14">
    <source>
        <dbReference type="ARBA" id="ARBA00048679"/>
    </source>
</evidence>
<dbReference type="PROSITE" id="PS50011">
    <property type="entry name" value="PROTEIN_KINASE_DOM"/>
    <property type="match status" value="1"/>
</dbReference>
<evidence type="ECO:0000256" key="3">
    <source>
        <dbReference type="ARBA" id="ARBA00022527"/>
    </source>
</evidence>
<dbReference type="Gene3D" id="1.10.510.10">
    <property type="entry name" value="Transferase(Phosphotransferase) domain 1"/>
    <property type="match status" value="1"/>
</dbReference>
<evidence type="ECO:0000256" key="12">
    <source>
        <dbReference type="ARBA" id="ARBA00023180"/>
    </source>
</evidence>
<reference evidence="20" key="2">
    <citation type="submission" date="2025-08" db="UniProtKB">
        <authorList>
            <consortium name="RefSeq"/>
        </authorList>
    </citation>
    <scope>IDENTIFICATION</scope>
    <source>
        <tissue evidence="20">Leaf</tissue>
    </source>
</reference>
<dbReference type="SUPFAM" id="SSF56112">
    <property type="entry name" value="Protein kinase-like (PK-like)"/>
    <property type="match status" value="1"/>
</dbReference>
<evidence type="ECO:0000256" key="5">
    <source>
        <dbReference type="ARBA" id="ARBA00022692"/>
    </source>
</evidence>
<organism evidence="19 20">
    <name type="scientific">Raphanus sativus</name>
    <name type="common">Radish</name>
    <name type="synonym">Raphanus raphanistrum var. sativus</name>
    <dbReference type="NCBI Taxonomy" id="3726"/>
    <lineage>
        <taxon>Eukaryota</taxon>
        <taxon>Viridiplantae</taxon>
        <taxon>Streptophyta</taxon>
        <taxon>Embryophyta</taxon>
        <taxon>Tracheophyta</taxon>
        <taxon>Spermatophyta</taxon>
        <taxon>Magnoliopsida</taxon>
        <taxon>eudicotyledons</taxon>
        <taxon>Gunneridae</taxon>
        <taxon>Pentapetalae</taxon>
        <taxon>rosids</taxon>
        <taxon>malvids</taxon>
        <taxon>Brassicales</taxon>
        <taxon>Brassicaceae</taxon>
        <taxon>Brassiceae</taxon>
        <taxon>Raphanus</taxon>
    </lineage>
</organism>
<dbReference type="RefSeq" id="XP_018456160.1">
    <property type="nucleotide sequence ID" value="XM_018600658.2"/>
</dbReference>
<dbReference type="PANTHER" id="PTHR46146:SF4">
    <property type="entry name" value="SERINE_THREONINE-PROTEIN KINASE-LIKE PROTEIN CCR4"/>
    <property type="match status" value="1"/>
</dbReference>
<gene>
    <name evidence="20" type="primary">LOC108827280</name>
</gene>